<evidence type="ECO:0000313" key="1">
    <source>
        <dbReference type="EMBL" id="CBI11191.1"/>
    </source>
</evidence>
<sequence>MRKQELGSLKNQTKRLTAVQFRTFKRGGLPRPLDKIGGKRYLAAGPEQVAENLLVIFLIRDGETLERRAFYAYLFQSNPSGGLLPLANMHYHPSHKGIHIVLNCQTERNYLDRLLPGAPELAIGTPPSLNPANDTDRLRLVDIFCRRCGITLGEGNLLT</sequence>
<name>E6QVB8_9ZZZZ</name>
<gene>
    <name evidence="1" type="ORF">CARN7_2004</name>
</gene>
<organism evidence="1">
    <name type="scientific">mine drainage metagenome</name>
    <dbReference type="NCBI Taxonomy" id="410659"/>
    <lineage>
        <taxon>unclassified sequences</taxon>
        <taxon>metagenomes</taxon>
        <taxon>ecological metagenomes</taxon>
    </lineage>
</organism>
<dbReference type="AlphaFoldDB" id="E6QVB8"/>
<dbReference type="EMBL" id="CABR01000127">
    <property type="protein sequence ID" value="CBI11191.1"/>
    <property type="molecule type" value="Genomic_DNA"/>
</dbReference>
<reference evidence="1" key="1">
    <citation type="submission" date="2009-10" db="EMBL/GenBank/DDBJ databases">
        <title>Diversity of trophic interactions inside an arsenic-rich microbial ecosystem.</title>
        <authorList>
            <person name="Bertin P.N."/>
            <person name="Heinrich-Salmeron A."/>
            <person name="Pelletier E."/>
            <person name="Goulhen-Chollet F."/>
            <person name="Arsene-Ploetze F."/>
            <person name="Gallien S."/>
            <person name="Calteau A."/>
            <person name="Vallenet D."/>
            <person name="Casiot C."/>
            <person name="Chane-Woon-Ming B."/>
            <person name="Giloteaux L."/>
            <person name="Barakat M."/>
            <person name="Bonnefoy V."/>
            <person name="Bruneel O."/>
            <person name="Chandler M."/>
            <person name="Cleiss J."/>
            <person name="Duran R."/>
            <person name="Elbaz-Poulichet F."/>
            <person name="Fonknechten N."/>
            <person name="Lauga B."/>
            <person name="Mornico D."/>
            <person name="Ortet P."/>
            <person name="Schaeffer C."/>
            <person name="Siguier P."/>
            <person name="Alexander Thil Smith A."/>
            <person name="Van Dorsselaer A."/>
            <person name="Weissenbach J."/>
            <person name="Medigue C."/>
            <person name="Le Paslier D."/>
        </authorList>
    </citation>
    <scope>NUCLEOTIDE SEQUENCE</scope>
</reference>
<comment type="caution">
    <text evidence="1">The sequence shown here is derived from an EMBL/GenBank/DDBJ whole genome shotgun (WGS) entry which is preliminary data.</text>
</comment>
<accession>E6QVB8</accession>
<protein>
    <submittedName>
        <fullName evidence="1">Uncharacterized protein</fullName>
    </submittedName>
</protein>
<proteinExistence type="predicted"/>